<feature type="transmembrane region" description="Helical" evidence="8">
    <location>
        <begin position="120"/>
        <end position="141"/>
    </location>
</feature>
<comment type="subcellular location">
    <subcellularLocation>
        <location evidence="1">Cell membrane</location>
        <topology evidence="1">Multi-pass membrane protein</topology>
    </subcellularLocation>
</comment>
<sequence length="344" mass="38646">MHKPGSNFGTVRTQARFTTHFTALFLSQLGVFLTNGFSLRQSVHFFQALFPKQRPLLAALENQLAAGEELAAALAALGMQTDLTQQIQLAQQHGQLAQCLKQLGRLQQAKQQQLRKLQQLLAYPCVILIFLGILMILVKVIVLPEITGMSTTANKRSLADWVWLGLGMLFLSGLLWMGLQWFLLRQLPLEQRLKKQLHWPIVGPLLKLYHQYCLTFDLALLIGNGLHLEQMLQLTTGLQEASLLSVVGTTTTTRLKQGASLNEIIRESPFIPSELDYLIVNGGQRQQMAREVGMLAQLRYEQLLAALERALIHVQPLIFVVIAVMIVCVYLSILLPLYQMMEGL</sequence>
<evidence type="ECO:0000256" key="6">
    <source>
        <dbReference type="ARBA" id="ARBA00023136"/>
    </source>
</evidence>
<dbReference type="EMBL" id="JQAT01000006">
    <property type="protein sequence ID" value="KRN27712.1"/>
    <property type="molecule type" value="Genomic_DNA"/>
</dbReference>
<dbReference type="Pfam" id="PF00482">
    <property type="entry name" value="T2SSF"/>
    <property type="match status" value="2"/>
</dbReference>
<keyword evidence="6 8" id="KW-0472">Membrane</keyword>
<dbReference type="PATRIC" id="fig|81857.3.peg.1950"/>
<feature type="transmembrane region" description="Helical" evidence="8">
    <location>
        <begin position="161"/>
        <end position="184"/>
    </location>
</feature>
<organism evidence="10 13">
    <name type="scientific">Lactobacillus selangorensis</name>
    <dbReference type="NCBI Taxonomy" id="81857"/>
    <lineage>
        <taxon>Bacteria</taxon>
        <taxon>Bacillati</taxon>
        <taxon>Bacillota</taxon>
        <taxon>Bacilli</taxon>
        <taxon>Lactobacillales</taxon>
        <taxon>Lactobacillaceae</taxon>
        <taxon>Lactobacillus</taxon>
    </lineage>
</organism>
<protein>
    <submittedName>
        <fullName evidence="10">Bacterial type II secretion system F domain protein</fullName>
    </submittedName>
</protein>
<evidence type="ECO:0000256" key="4">
    <source>
        <dbReference type="ARBA" id="ARBA00022692"/>
    </source>
</evidence>
<dbReference type="InterPro" id="IPR003004">
    <property type="entry name" value="GspF/PilC"/>
</dbReference>
<dbReference type="GO" id="GO:0005886">
    <property type="term" value="C:plasma membrane"/>
    <property type="evidence" value="ECO:0007669"/>
    <property type="project" value="UniProtKB-SubCell"/>
</dbReference>
<evidence type="ECO:0000313" key="11">
    <source>
        <dbReference type="EMBL" id="KRN30323.1"/>
    </source>
</evidence>
<dbReference type="InterPro" id="IPR018076">
    <property type="entry name" value="T2SS_GspF_dom"/>
</dbReference>
<dbReference type="STRING" id="81857.IV38_GL001925"/>
<dbReference type="Gene3D" id="1.20.81.30">
    <property type="entry name" value="Type II secretion system (T2SS), domain F"/>
    <property type="match status" value="2"/>
</dbReference>
<dbReference type="Proteomes" id="UP000051645">
    <property type="component" value="Unassembled WGS sequence"/>
</dbReference>
<evidence type="ECO:0000313" key="12">
    <source>
        <dbReference type="Proteomes" id="UP000051645"/>
    </source>
</evidence>
<keyword evidence="4 8" id="KW-0812">Transmembrane</keyword>
<keyword evidence="12" id="KW-1185">Reference proteome</keyword>
<keyword evidence="5 8" id="KW-1133">Transmembrane helix</keyword>
<dbReference type="AlphaFoldDB" id="A0A0R2FGQ1"/>
<evidence type="ECO:0000313" key="13">
    <source>
        <dbReference type="Proteomes" id="UP000051751"/>
    </source>
</evidence>
<evidence type="ECO:0000256" key="5">
    <source>
        <dbReference type="ARBA" id="ARBA00022989"/>
    </source>
</evidence>
<feature type="domain" description="Type II secretion system protein GspF" evidence="9">
    <location>
        <begin position="217"/>
        <end position="336"/>
    </location>
</feature>
<dbReference type="PANTHER" id="PTHR30012">
    <property type="entry name" value="GENERAL SECRETION PATHWAY PROTEIN"/>
    <property type="match status" value="1"/>
</dbReference>
<evidence type="ECO:0000256" key="8">
    <source>
        <dbReference type="SAM" id="Phobius"/>
    </source>
</evidence>
<feature type="domain" description="Type II secretion system protein GspF" evidence="9">
    <location>
        <begin position="25"/>
        <end position="144"/>
    </location>
</feature>
<evidence type="ECO:0000256" key="7">
    <source>
        <dbReference type="SAM" id="Coils"/>
    </source>
</evidence>
<evidence type="ECO:0000313" key="10">
    <source>
        <dbReference type="EMBL" id="KRN27712.1"/>
    </source>
</evidence>
<gene>
    <name evidence="10" type="ORF">IV38_GL001925</name>
    <name evidence="11" type="ORF">IV40_GL001912</name>
</gene>
<dbReference type="InterPro" id="IPR042094">
    <property type="entry name" value="T2SS_GspF_sf"/>
</dbReference>
<keyword evidence="7" id="KW-0175">Coiled coil</keyword>
<comment type="caution">
    <text evidence="10">The sequence shown here is derived from an EMBL/GenBank/DDBJ whole genome shotgun (WGS) entry which is preliminary data.</text>
</comment>
<accession>A0A0R2FGQ1</accession>
<name>A0A0R2FGQ1_9LACO</name>
<comment type="similarity">
    <text evidence="2">Belongs to the GSP F family.</text>
</comment>
<dbReference type="EMBL" id="JQAZ01000007">
    <property type="protein sequence ID" value="KRN30323.1"/>
    <property type="molecule type" value="Genomic_DNA"/>
</dbReference>
<evidence type="ECO:0000259" key="9">
    <source>
        <dbReference type="Pfam" id="PF00482"/>
    </source>
</evidence>
<dbReference type="PANTHER" id="PTHR30012:SF0">
    <property type="entry name" value="TYPE II SECRETION SYSTEM PROTEIN F-RELATED"/>
    <property type="match status" value="1"/>
</dbReference>
<keyword evidence="3" id="KW-1003">Cell membrane</keyword>
<evidence type="ECO:0000256" key="2">
    <source>
        <dbReference type="ARBA" id="ARBA00005745"/>
    </source>
</evidence>
<reference evidence="12 13" key="1">
    <citation type="journal article" date="2015" name="Genome Announc.">
        <title>Expanding the biotechnology potential of lactobacilli through comparative genomics of 213 strains and associated genera.</title>
        <authorList>
            <person name="Sun Z."/>
            <person name="Harris H.M."/>
            <person name="McCann A."/>
            <person name="Guo C."/>
            <person name="Argimon S."/>
            <person name="Zhang W."/>
            <person name="Yang X."/>
            <person name="Jeffery I.B."/>
            <person name="Cooney J.C."/>
            <person name="Kagawa T.F."/>
            <person name="Liu W."/>
            <person name="Song Y."/>
            <person name="Salvetti E."/>
            <person name="Wrobel A."/>
            <person name="Rasinkangas P."/>
            <person name="Parkhill J."/>
            <person name="Rea M.C."/>
            <person name="O'Sullivan O."/>
            <person name="Ritari J."/>
            <person name="Douillard F.P."/>
            <person name="Paul Ross R."/>
            <person name="Yang R."/>
            <person name="Briner A.E."/>
            <person name="Felis G.E."/>
            <person name="de Vos W.M."/>
            <person name="Barrangou R."/>
            <person name="Klaenhammer T.R."/>
            <person name="Caufield P.W."/>
            <person name="Cui Y."/>
            <person name="Zhang H."/>
            <person name="O'Toole P.W."/>
        </authorList>
    </citation>
    <scope>NUCLEOTIDE SEQUENCE [LARGE SCALE GENOMIC DNA]</scope>
    <source>
        <strain evidence="10 13">ATCC BAA-66</strain>
        <strain evidence="11 12">DSM 13344</strain>
    </source>
</reference>
<proteinExistence type="inferred from homology"/>
<feature type="transmembrane region" description="Helical" evidence="8">
    <location>
        <begin position="20"/>
        <end position="39"/>
    </location>
</feature>
<feature type="transmembrane region" description="Helical" evidence="8">
    <location>
        <begin position="317"/>
        <end position="338"/>
    </location>
</feature>
<feature type="coiled-coil region" evidence="7">
    <location>
        <begin position="57"/>
        <end position="120"/>
    </location>
</feature>
<evidence type="ECO:0000256" key="3">
    <source>
        <dbReference type="ARBA" id="ARBA00022475"/>
    </source>
</evidence>
<dbReference type="Proteomes" id="UP000051751">
    <property type="component" value="Unassembled WGS sequence"/>
</dbReference>
<evidence type="ECO:0000256" key="1">
    <source>
        <dbReference type="ARBA" id="ARBA00004651"/>
    </source>
</evidence>